<dbReference type="PANTHER" id="PTHR10972">
    <property type="entry name" value="OXYSTEROL-BINDING PROTEIN-RELATED"/>
    <property type="match status" value="1"/>
</dbReference>
<dbReference type="InterPro" id="IPR000648">
    <property type="entry name" value="Oxysterol-bd"/>
</dbReference>
<feature type="region of interest" description="Disordered" evidence="5">
    <location>
        <begin position="757"/>
        <end position="778"/>
    </location>
</feature>
<feature type="compositionally biased region" description="Polar residues" evidence="5">
    <location>
        <begin position="757"/>
        <end position="771"/>
    </location>
</feature>
<dbReference type="GO" id="GO:0005886">
    <property type="term" value="C:plasma membrane"/>
    <property type="evidence" value="ECO:0007669"/>
    <property type="project" value="TreeGrafter"/>
</dbReference>
<dbReference type="Gene3D" id="2.30.29.30">
    <property type="entry name" value="Pleckstrin-homology domain (PH domain)/Phosphotyrosine-binding domain (PTB)"/>
    <property type="match status" value="1"/>
</dbReference>
<feature type="compositionally biased region" description="Basic and acidic residues" evidence="5">
    <location>
        <begin position="865"/>
        <end position="877"/>
    </location>
</feature>
<dbReference type="SUPFAM" id="SSF50729">
    <property type="entry name" value="PH domain-like"/>
    <property type="match status" value="1"/>
</dbReference>
<dbReference type="AlphaFoldDB" id="A0A564YB05"/>
<dbReference type="SUPFAM" id="SSF144000">
    <property type="entry name" value="Oxysterol-binding protein-like"/>
    <property type="match status" value="1"/>
</dbReference>
<comment type="similarity">
    <text evidence="1">Belongs to the OSBP family.</text>
</comment>
<dbReference type="InterPro" id="IPR041680">
    <property type="entry name" value="PH_8"/>
</dbReference>
<dbReference type="EMBL" id="CABIJS010000123">
    <property type="protein sequence ID" value="VUZ44420.1"/>
    <property type="molecule type" value="Genomic_DNA"/>
</dbReference>
<dbReference type="SMART" id="SM00233">
    <property type="entry name" value="PH"/>
    <property type="match status" value="1"/>
</dbReference>
<dbReference type="Gene3D" id="2.40.160.120">
    <property type="match status" value="1"/>
</dbReference>
<feature type="region of interest" description="Disordered" evidence="5">
    <location>
        <begin position="87"/>
        <end position="144"/>
    </location>
</feature>
<dbReference type="GO" id="GO:0015485">
    <property type="term" value="F:cholesterol binding"/>
    <property type="evidence" value="ECO:0007669"/>
    <property type="project" value="TreeGrafter"/>
</dbReference>
<dbReference type="GO" id="GO:0005829">
    <property type="term" value="C:cytosol"/>
    <property type="evidence" value="ECO:0007669"/>
    <property type="project" value="TreeGrafter"/>
</dbReference>
<evidence type="ECO:0000256" key="4">
    <source>
        <dbReference type="ARBA" id="ARBA00023121"/>
    </source>
</evidence>
<dbReference type="InterPro" id="IPR001849">
    <property type="entry name" value="PH_domain"/>
</dbReference>
<feature type="compositionally biased region" description="Polar residues" evidence="5">
    <location>
        <begin position="385"/>
        <end position="405"/>
    </location>
</feature>
<evidence type="ECO:0000313" key="7">
    <source>
        <dbReference type="EMBL" id="VUZ44420.1"/>
    </source>
</evidence>
<organism evidence="7 8">
    <name type="scientific">Hymenolepis diminuta</name>
    <name type="common">Rat tapeworm</name>
    <dbReference type="NCBI Taxonomy" id="6216"/>
    <lineage>
        <taxon>Eukaryota</taxon>
        <taxon>Metazoa</taxon>
        <taxon>Spiralia</taxon>
        <taxon>Lophotrochozoa</taxon>
        <taxon>Platyhelminthes</taxon>
        <taxon>Cestoda</taxon>
        <taxon>Eucestoda</taxon>
        <taxon>Cyclophyllidea</taxon>
        <taxon>Hymenolepididae</taxon>
        <taxon>Hymenolepis</taxon>
    </lineage>
</organism>
<feature type="compositionally biased region" description="Basic and acidic residues" evidence="5">
    <location>
        <begin position="87"/>
        <end position="100"/>
    </location>
</feature>
<feature type="region of interest" description="Disordered" evidence="5">
    <location>
        <begin position="865"/>
        <end position="888"/>
    </location>
</feature>
<evidence type="ECO:0000256" key="2">
    <source>
        <dbReference type="ARBA" id="ARBA00022448"/>
    </source>
</evidence>
<evidence type="ECO:0000259" key="6">
    <source>
        <dbReference type="PROSITE" id="PS50003"/>
    </source>
</evidence>
<feature type="region of interest" description="Disordered" evidence="5">
    <location>
        <begin position="1"/>
        <end position="37"/>
    </location>
</feature>
<dbReference type="GO" id="GO:0097038">
    <property type="term" value="C:perinuclear endoplasmic reticulum"/>
    <property type="evidence" value="ECO:0007669"/>
    <property type="project" value="TreeGrafter"/>
</dbReference>
<dbReference type="GO" id="GO:0120009">
    <property type="term" value="P:intermembrane lipid transfer"/>
    <property type="evidence" value="ECO:0007669"/>
    <property type="project" value="UniProtKB-ARBA"/>
</dbReference>
<evidence type="ECO:0000256" key="1">
    <source>
        <dbReference type="ARBA" id="ARBA00008842"/>
    </source>
</evidence>
<feature type="region of interest" description="Disordered" evidence="5">
    <location>
        <begin position="480"/>
        <end position="527"/>
    </location>
</feature>
<dbReference type="Pfam" id="PF01237">
    <property type="entry name" value="Oxysterol_BP"/>
    <property type="match status" value="1"/>
</dbReference>
<keyword evidence="2" id="KW-0813">Transport</keyword>
<evidence type="ECO:0000313" key="8">
    <source>
        <dbReference type="Proteomes" id="UP000321570"/>
    </source>
</evidence>
<sequence>MNFLKSTRPKSDISPGRPQANDAGEHKDPLLDSSWCSAPLNATQRPLAHSAHDLRFLEQKRNSGEVDLTSGDRRAVIRVRKGRQLFDSDTGRSHSEHPDLKINSLECVPSKRSPSGNHLAVPASSISSSQSQRHSNSSPDSTECYDAAFRKPPEPLQDFITKNRKRPMKGWHERFFSLSNGCLSYGKNYSMVVRGRNTTRIDLANTNVKYEADKLRILIDTSPFVYQLKFEDTEKFRKWMIAIKDHRAYDQFQSALISTGRPGGNQPISSASSNLGGEGIKASNSCASFPTTPEGQNGLPRPNRLNLQPFQSATQSKVSKQQHRLSNEQVEAMAKMILGLESIYSNLQNAQSLLLESNMLESDATEIENSSPTHSLFFTPLPYNPSDSGSSRPNHSRVNSISSSTSMYTAIQTTPTVVAEPHSNHMNGNSIGKPIAFISAAANFNEKAKRFIEEASAAIALIQQTNQCLNLAITPNKDQRQTLTVNSKPGRPLNDRTNSDSEFEGSGVENSEDSPSDDMPVLNESDMNVPDMKGVVLKTPEHVAGRRTTLPAQQAMTTTYRLLALIKNNIGRELSKLRLPAILNEPLSVLQNLCEEMEYSNLLDLAAEMKDRTQRMLYVATFIITGFTSKAQRKAPTSFSPLLGETFECIRPEKQWRFLAEQVSLNPPTSAVHCESKLWVFDEEYSMKYKVLGKSLETNGSAECQLYFPKWRETYTWSTSIVSQTNLISPNVRLVDHNGDMVIHSSNGVTSNIRFSKTNTKKPNANRNVCGTVTPPDGSAEPSRLVYGQWDKFLVSRDENNEDRCIWRAYPMPVNAQFFYGFTQFAIELNEQPAQDAVSSGHLPITDSRQRPDIRLLELGRVEEAESENKRIEDDQRRRQKNNNSKDLDGINMWKPLWFTRRPKAMRAGDSGSSYEFNSAYWRYHDLGGFKDLNLPVLW</sequence>
<feature type="compositionally biased region" description="Polar residues" evidence="5">
    <location>
        <begin position="282"/>
        <end position="295"/>
    </location>
</feature>
<dbReference type="InterPro" id="IPR037239">
    <property type="entry name" value="OSBP_sf"/>
</dbReference>
<dbReference type="FunFam" id="2.40.160.120:FF:000001">
    <property type="entry name" value="Oxysterol-binding protein"/>
    <property type="match status" value="1"/>
</dbReference>
<keyword evidence="8" id="KW-1185">Reference proteome</keyword>
<feature type="region of interest" description="Disordered" evidence="5">
    <location>
        <begin position="282"/>
        <end position="303"/>
    </location>
</feature>
<dbReference type="Pfam" id="PF15409">
    <property type="entry name" value="PH_8"/>
    <property type="match status" value="1"/>
</dbReference>
<evidence type="ECO:0000256" key="5">
    <source>
        <dbReference type="SAM" id="MobiDB-lite"/>
    </source>
</evidence>
<gene>
    <name evidence="7" type="ORF">WMSIL1_LOCUS4612</name>
</gene>
<dbReference type="PANTHER" id="PTHR10972:SF203">
    <property type="entry name" value="OXYSTEROL-BINDING PROTEIN HOMOLOG 3"/>
    <property type="match status" value="1"/>
</dbReference>
<evidence type="ECO:0000256" key="3">
    <source>
        <dbReference type="ARBA" id="ARBA00023055"/>
    </source>
</evidence>
<keyword evidence="3" id="KW-0445">Lipid transport</keyword>
<feature type="compositionally biased region" description="Low complexity" evidence="5">
    <location>
        <begin position="124"/>
        <end position="141"/>
    </location>
</feature>
<protein>
    <recommendedName>
        <fullName evidence="6">PH domain-containing protein</fullName>
    </recommendedName>
</protein>
<keyword evidence="4" id="KW-0446">Lipid-binding</keyword>
<dbReference type="InterPro" id="IPR011993">
    <property type="entry name" value="PH-like_dom_sf"/>
</dbReference>
<accession>A0A564YB05</accession>
<feature type="region of interest" description="Disordered" evidence="5">
    <location>
        <begin position="382"/>
        <end position="405"/>
    </location>
</feature>
<feature type="domain" description="PH" evidence="6">
    <location>
        <begin position="153"/>
        <end position="248"/>
    </location>
</feature>
<proteinExistence type="inferred from homology"/>
<dbReference type="PROSITE" id="PS50003">
    <property type="entry name" value="PH_DOMAIN"/>
    <property type="match status" value="1"/>
</dbReference>
<dbReference type="Proteomes" id="UP000321570">
    <property type="component" value="Unassembled WGS sequence"/>
</dbReference>
<name>A0A564YB05_HYMDI</name>
<reference evidence="7 8" key="1">
    <citation type="submission" date="2019-07" db="EMBL/GenBank/DDBJ databases">
        <authorList>
            <person name="Jastrzebski P J."/>
            <person name="Paukszto L."/>
            <person name="Jastrzebski P J."/>
        </authorList>
    </citation>
    <scope>NUCLEOTIDE SEQUENCE [LARGE SCALE GENOMIC DNA]</scope>
    <source>
        <strain evidence="7 8">WMS-il1</strain>
    </source>
</reference>